<keyword evidence="1" id="KW-1133">Transmembrane helix</keyword>
<keyword evidence="3" id="KW-1185">Reference proteome</keyword>
<dbReference type="HOGENOM" id="CLU_1689899_0_0_1"/>
<dbReference type="PaxDb" id="29760-VIT_09s0002g03370.t01"/>
<gene>
    <name evidence="2" type="ordered locus">VIT_09s0002g03370</name>
</gene>
<keyword evidence="1" id="KW-0472">Membrane</keyword>
<evidence type="ECO:0000256" key="1">
    <source>
        <dbReference type="SAM" id="Phobius"/>
    </source>
</evidence>
<accession>D7U0A0</accession>
<sequence>MITSASPRSRKVKNPTVIHQAKAIALMSLVLIFQKKKDNRSHLLNKYTHLPKISFSTNMIQRFCAETMAEMMLHESSKGSGAGEVPFVGSFTEFVIGGSGGIRLFFEFEKFFTRCCQKFLFKRVYPIFIPFFKVVMPLLLIFSSTTCSHHFSACYM</sequence>
<evidence type="ECO:0000313" key="3">
    <source>
        <dbReference type="Proteomes" id="UP000009183"/>
    </source>
</evidence>
<dbReference type="InParanoid" id="D7U0A0"/>
<name>D7U0A0_VITVI</name>
<dbReference type="Proteomes" id="UP000009183">
    <property type="component" value="Chromosome 9"/>
</dbReference>
<organism evidence="2 3">
    <name type="scientific">Vitis vinifera</name>
    <name type="common">Grape</name>
    <dbReference type="NCBI Taxonomy" id="29760"/>
    <lineage>
        <taxon>Eukaryota</taxon>
        <taxon>Viridiplantae</taxon>
        <taxon>Streptophyta</taxon>
        <taxon>Embryophyta</taxon>
        <taxon>Tracheophyta</taxon>
        <taxon>Spermatophyta</taxon>
        <taxon>Magnoliopsida</taxon>
        <taxon>eudicotyledons</taxon>
        <taxon>Gunneridae</taxon>
        <taxon>Pentapetalae</taxon>
        <taxon>rosids</taxon>
        <taxon>Vitales</taxon>
        <taxon>Vitaceae</taxon>
        <taxon>Viteae</taxon>
        <taxon>Vitis</taxon>
    </lineage>
</organism>
<keyword evidence="1" id="KW-0812">Transmembrane</keyword>
<evidence type="ECO:0000313" key="2">
    <source>
        <dbReference type="EMBL" id="CBI36046.3"/>
    </source>
</evidence>
<protein>
    <submittedName>
        <fullName evidence="2">Uncharacterized protein</fullName>
    </submittedName>
</protein>
<proteinExistence type="predicted"/>
<dbReference type="AlphaFoldDB" id="D7U0A0"/>
<feature type="transmembrane region" description="Helical" evidence="1">
    <location>
        <begin position="124"/>
        <end position="142"/>
    </location>
</feature>
<dbReference type="EMBL" id="FN596494">
    <property type="protein sequence ID" value="CBI36046.3"/>
    <property type="molecule type" value="Genomic_DNA"/>
</dbReference>
<reference evidence="3" key="1">
    <citation type="journal article" date="2007" name="Nature">
        <title>The grapevine genome sequence suggests ancestral hexaploidization in major angiosperm phyla.</title>
        <authorList>
            <consortium name="The French-Italian Public Consortium for Grapevine Genome Characterization."/>
            <person name="Jaillon O."/>
            <person name="Aury J.-M."/>
            <person name="Noel B."/>
            <person name="Policriti A."/>
            <person name="Clepet C."/>
            <person name="Casagrande A."/>
            <person name="Choisne N."/>
            <person name="Aubourg S."/>
            <person name="Vitulo N."/>
            <person name="Jubin C."/>
            <person name="Vezzi A."/>
            <person name="Legeai F."/>
            <person name="Hugueney P."/>
            <person name="Dasilva C."/>
            <person name="Horner D."/>
            <person name="Mica E."/>
            <person name="Jublot D."/>
            <person name="Poulain J."/>
            <person name="Bruyere C."/>
            <person name="Billault A."/>
            <person name="Segurens B."/>
            <person name="Gouyvenoux M."/>
            <person name="Ugarte E."/>
            <person name="Cattonaro F."/>
            <person name="Anthouard V."/>
            <person name="Vico V."/>
            <person name="Del Fabbro C."/>
            <person name="Alaux M."/>
            <person name="Di Gaspero G."/>
            <person name="Dumas V."/>
            <person name="Felice N."/>
            <person name="Paillard S."/>
            <person name="Juman I."/>
            <person name="Moroldo M."/>
            <person name="Scalabrin S."/>
            <person name="Canaguier A."/>
            <person name="Le Clainche I."/>
            <person name="Malacrida G."/>
            <person name="Durand E."/>
            <person name="Pesole G."/>
            <person name="Laucou V."/>
            <person name="Chatelet P."/>
            <person name="Merdinoglu D."/>
            <person name="Delledonne M."/>
            <person name="Pezzotti M."/>
            <person name="Lecharny A."/>
            <person name="Scarpelli C."/>
            <person name="Artiguenave F."/>
            <person name="Pe M.E."/>
            <person name="Valle G."/>
            <person name="Morgante M."/>
            <person name="Caboche M."/>
            <person name="Adam-Blondon A.-F."/>
            <person name="Weissenbach J."/>
            <person name="Quetier F."/>
            <person name="Wincker P."/>
        </authorList>
    </citation>
    <scope>NUCLEOTIDE SEQUENCE [LARGE SCALE GENOMIC DNA]</scope>
    <source>
        <strain evidence="3">cv. Pinot noir / PN40024</strain>
    </source>
</reference>